<dbReference type="HOGENOM" id="CLU_712970_0_0_6"/>
<keyword evidence="1" id="KW-0472">Membrane</keyword>
<evidence type="ECO:0000256" key="1">
    <source>
        <dbReference type="SAM" id="Phobius"/>
    </source>
</evidence>
<keyword evidence="1" id="KW-0812">Transmembrane</keyword>
<evidence type="ECO:0000313" key="3">
    <source>
        <dbReference type="Proteomes" id="UP000001730"/>
    </source>
</evidence>
<name>B6EK20_ALISL</name>
<keyword evidence="1" id="KW-1133">Transmembrane helix</keyword>
<gene>
    <name evidence="2" type="ordered locus">VSAL_I1285</name>
</gene>
<proteinExistence type="predicted"/>
<evidence type="ECO:0000313" key="2">
    <source>
        <dbReference type="EMBL" id="CAQ78970.1"/>
    </source>
</evidence>
<dbReference type="EMBL" id="FM178379">
    <property type="protein sequence ID" value="CAQ78970.1"/>
    <property type="molecule type" value="Genomic_DNA"/>
</dbReference>
<keyword evidence="3" id="KW-1185">Reference proteome</keyword>
<sequence>MRVVYIIACFIVGILGVLFGGIILGYTLDSLLAGNLQIGDAATWLAAISTLGAAIGTIGSLIMLNRQHNQNVIHQKRVWKKQEESLDFARYREHKVQFEQLLDTLEDKHSDFYVFKDRTKLYLNLFPNNSPRNELATFKYKLTRADLMKQHPLDAAWKNIDKVDRILRTHGQGRLIIDENGERLEKFPNPLPIHQIEHSIFNTAGSLGLRCNRIPQTGDLVNTDEVFASVFDTMLMRSHSADIFESLNEFCGLESPRERGVIYSPIDLGFQLLNYYKREDTPEYNSIISGHYRIVTILFELDRLVKLLPQEHPLVLFVRNLYGAPWDKTLLKDIDDKGRVKHYMNQVFIQLGDILEGEQKASEAVKQQAQYIFRYIQDQASYENSPF</sequence>
<protein>
    <submittedName>
        <fullName evidence="2">Membrane protein</fullName>
    </submittedName>
</protein>
<reference evidence="2 3" key="1">
    <citation type="journal article" date="2008" name="BMC Genomics">
        <title>The genome sequence of the fish pathogen Aliivibrio salmonicida strain LFI1238 shows extensive evidence of gene decay.</title>
        <authorList>
            <person name="Hjerde E."/>
            <person name="Lorentzen M.S."/>
            <person name="Holden M.T."/>
            <person name="Seeger K."/>
            <person name="Paulsen S."/>
            <person name="Bason N."/>
            <person name="Churcher C."/>
            <person name="Harris D."/>
            <person name="Norbertczak H."/>
            <person name="Quail M.A."/>
            <person name="Sanders S."/>
            <person name="Thurston S."/>
            <person name="Parkhill J."/>
            <person name="Willassen N.P."/>
            <person name="Thomson N.R."/>
        </authorList>
    </citation>
    <scope>NUCLEOTIDE SEQUENCE [LARGE SCALE GENOMIC DNA]</scope>
    <source>
        <strain evidence="2 3">LFI1238</strain>
    </source>
</reference>
<organism evidence="2 3">
    <name type="scientific">Aliivibrio salmonicida (strain LFI1238)</name>
    <name type="common">Vibrio salmonicida (strain LFI1238)</name>
    <dbReference type="NCBI Taxonomy" id="316275"/>
    <lineage>
        <taxon>Bacteria</taxon>
        <taxon>Pseudomonadati</taxon>
        <taxon>Pseudomonadota</taxon>
        <taxon>Gammaproteobacteria</taxon>
        <taxon>Vibrionales</taxon>
        <taxon>Vibrionaceae</taxon>
        <taxon>Aliivibrio</taxon>
    </lineage>
</organism>
<accession>B6EK20</accession>
<dbReference type="KEGG" id="vsa:VSAL_I1285"/>
<feature type="transmembrane region" description="Helical" evidence="1">
    <location>
        <begin position="44"/>
        <end position="64"/>
    </location>
</feature>
<dbReference type="Proteomes" id="UP000001730">
    <property type="component" value="Chromosome 1"/>
</dbReference>
<feature type="transmembrane region" description="Helical" evidence="1">
    <location>
        <begin position="5"/>
        <end position="24"/>
    </location>
</feature>
<dbReference type="AlphaFoldDB" id="B6EK20"/>